<dbReference type="Gene3D" id="1.25.40.10">
    <property type="entry name" value="Tetratricopeptide repeat domain"/>
    <property type="match status" value="2"/>
</dbReference>
<dbReference type="InterPro" id="IPR047150">
    <property type="entry name" value="SGT"/>
</dbReference>
<evidence type="ECO:0000256" key="4">
    <source>
        <dbReference type="SAM" id="MobiDB-lite"/>
    </source>
</evidence>
<keyword evidence="1" id="KW-0677">Repeat</keyword>
<feature type="region of interest" description="Disordered" evidence="4">
    <location>
        <begin position="286"/>
        <end position="321"/>
    </location>
</feature>
<sequence length="661" mass="73422">MGDITGKNPALEEDPGDPGQYTSLPNENELVLLCLDYLRDLRRVYPPHALRSVEGLDADYLTVACWALGRAFVSPNHLGRDSDPYFDKARTHSTLPAESLKENLPSLSAMESEILYVRNEGNSRNGELGQQKEEDDYWYEYDDSHPSNVYRFYPLNGLASGPALKGALTLGEIATAGLASLGARTRLEAEKDMIQSPLFDQFLQAVQARGFFDPTSSSSVEQLEGEDLQSYHKRIYEDRYRKIVAKFRNKIAAKEENDTMGDLAVHSAADQLMQRRTQRIQQAISGRLDSGSASQRLGSESRMLSKNVDESDYGPLSSSVQNPTDIQEAERFKSMGNTHMQEKEFQEAANCYTQALKISPSGPHSHVYFSNRAAAMVSMKRFNEAILDSERSLSLRPDYGKAHARLGLAHFLLGNYRQAMEAYTVALKYEPDSKSSKNYLEKAAKRLAEPVDNNPTTLSSSFSVVSEWDKTSNQKHLNGNASGEREAEKWKVIGNSCMSKREYAEALDAYSKAIQCCPNGSNSHVYYSNRAASLCYMERYPEAEKDSQQSLALNPTYGKAHARLGLSRFFMKDYAGAVSAYTTALKYDPDNSASKSYLAKAKAKLEAEIGARRLIGSPDSTGASGKPLASPSKSVYHDQEMLRIAKLAANDPHLMANLTYK</sequence>
<gene>
    <name evidence="5" type="ORF">FisN_1Hh299</name>
</gene>
<dbReference type="PROSITE" id="PS50005">
    <property type="entry name" value="TPR"/>
    <property type="match status" value="4"/>
</dbReference>
<dbReference type="PROSITE" id="PS50293">
    <property type="entry name" value="TPR_REGION"/>
    <property type="match status" value="1"/>
</dbReference>
<protein>
    <submittedName>
        <fullName evidence="5">Uncharacterized protein</fullName>
    </submittedName>
</protein>
<evidence type="ECO:0000256" key="3">
    <source>
        <dbReference type="PROSITE-ProRule" id="PRU00339"/>
    </source>
</evidence>
<dbReference type="OrthoDB" id="44006at2759"/>
<feature type="repeat" description="TPR" evidence="3">
    <location>
        <begin position="400"/>
        <end position="433"/>
    </location>
</feature>
<feature type="compositionally biased region" description="Polar residues" evidence="4">
    <location>
        <begin position="291"/>
        <end position="304"/>
    </location>
</feature>
<evidence type="ECO:0000313" key="6">
    <source>
        <dbReference type="Proteomes" id="UP000198406"/>
    </source>
</evidence>
<proteinExistence type="predicted"/>
<dbReference type="Pfam" id="PF07719">
    <property type="entry name" value="TPR_2"/>
    <property type="match status" value="2"/>
</dbReference>
<name>A0A1Z5JEK7_FISSO</name>
<accession>A0A1Z5JEK7</accession>
<keyword evidence="2 3" id="KW-0802">TPR repeat</keyword>
<dbReference type="SUPFAM" id="SSF48452">
    <property type="entry name" value="TPR-like"/>
    <property type="match status" value="1"/>
</dbReference>
<dbReference type="Pfam" id="PF13181">
    <property type="entry name" value="TPR_8"/>
    <property type="match status" value="1"/>
</dbReference>
<dbReference type="Proteomes" id="UP000198406">
    <property type="component" value="Unassembled WGS sequence"/>
</dbReference>
<reference evidence="5 6" key="1">
    <citation type="journal article" date="2015" name="Plant Cell">
        <title>Oil accumulation by the oleaginous diatom Fistulifera solaris as revealed by the genome and transcriptome.</title>
        <authorList>
            <person name="Tanaka T."/>
            <person name="Maeda Y."/>
            <person name="Veluchamy A."/>
            <person name="Tanaka M."/>
            <person name="Abida H."/>
            <person name="Marechal E."/>
            <person name="Bowler C."/>
            <person name="Muto M."/>
            <person name="Sunaga Y."/>
            <person name="Tanaka M."/>
            <person name="Yoshino T."/>
            <person name="Taniguchi T."/>
            <person name="Fukuda Y."/>
            <person name="Nemoto M."/>
            <person name="Matsumoto M."/>
            <person name="Wong P.S."/>
            <person name="Aburatani S."/>
            <person name="Fujibuchi W."/>
        </authorList>
    </citation>
    <scope>NUCLEOTIDE SEQUENCE [LARGE SCALE GENOMIC DNA]</scope>
    <source>
        <strain evidence="5 6">JPCC DA0580</strain>
    </source>
</reference>
<evidence type="ECO:0000313" key="5">
    <source>
        <dbReference type="EMBL" id="GAX12366.1"/>
    </source>
</evidence>
<keyword evidence="6" id="KW-1185">Reference proteome</keyword>
<organism evidence="5 6">
    <name type="scientific">Fistulifera solaris</name>
    <name type="common">Oleaginous diatom</name>
    <dbReference type="NCBI Taxonomy" id="1519565"/>
    <lineage>
        <taxon>Eukaryota</taxon>
        <taxon>Sar</taxon>
        <taxon>Stramenopiles</taxon>
        <taxon>Ochrophyta</taxon>
        <taxon>Bacillariophyta</taxon>
        <taxon>Bacillariophyceae</taxon>
        <taxon>Bacillariophycidae</taxon>
        <taxon>Naviculales</taxon>
        <taxon>Naviculaceae</taxon>
        <taxon>Fistulifera</taxon>
    </lineage>
</organism>
<dbReference type="GO" id="GO:0060090">
    <property type="term" value="F:molecular adaptor activity"/>
    <property type="evidence" value="ECO:0007669"/>
    <property type="project" value="TreeGrafter"/>
</dbReference>
<dbReference type="InterPro" id="IPR011990">
    <property type="entry name" value="TPR-like_helical_dom_sf"/>
</dbReference>
<dbReference type="InterPro" id="IPR019734">
    <property type="entry name" value="TPR_rpt"/>
</dbReference>
<dbReference type="GO" id="GO:0016020">
    <property type="term" value="C:membrane"/>
    <property type="evidence" value="ECO:0007669"/>
    <property type="project" value="TreeGrafter"/>
</dbReference>
<feature type="region of interest" description="Disordered" evidence="4">
    <location>
        <begin position="1"/>
        <end position="24"/>
    </location>
</feature>
<dbReference type="PANTHER" id="PTHR45831:SF4">
    <property type="match status" value="1"/>
</dbReference>
<dbReference type="InParanoid" id="A0A1Z5JEK7"/>
<comment type="caution">
    <text evidence="5">The sequence shown here is derived from an EMBL/GenBank/DDBJ whole genome shotgun (WGS) entry which is preliminary data.</text>
</comment>
<evidence type="ECO:0000256" key="2">
    <source>
        <dbReference type="ARBA" id="ARBA00022803"/>
    </source>
</evidence>
<evidence type="ECO:0000256" key="1">
    <source>
        <dbReference type="ARBA" id="ARBA00022737"/>
    </source>
</evidence>
<feature type="repeat" description="TPR" evidence="3">
    <location>
        <begin position="487"/>
        <end position="520"/>
    </location>
</feature>
<dbReference type="EMBL" id="BDSP01000050">
    <property type="protein sequence ID" value="GAX12366.1"/>
    <property type="molecule type" value="Genomic_DNA"/>
</dbReference>
<dbReference type="InterPro" id="IPR013105">
    <property type="entry name" value="TPR_2"/>
</dbReference>
<dbReference type="AlphaFoldDB" id="A0A1Z5JEK7"/>
<feature type="repeat" description="TPR" evidence="3">
    <location>
        <begin position="329"/>
        <end position="362"/>
    </location>
</feature>
<dbReference type="GO" id="GO:0006620">
    <property type="term" value="P:post-translational protein targeting to endoplasmic reticulum membrane"/>
    <property type="evidence" value="ECO:0007669"/>
    <property type="project" value="TreeGrafter"/>
</dbReference>
<dbReference type="SMART" id="SM00028">
    <property type="entry name" value="TPR"/>
    <property type="match status" value="6"/>
</dbReference>
<dbReference type="GO" id="GO:0072380">
    <property type="term" value="C:TRC complex"/>
    <property type="evidence" value="ECO:0007669"/>
    <property type="project" value="TreeGrafter"/>
</dbReference>
<feature type="repeat" description="TPR" evidence="3">
    <location>
        <begin position="558"/>
        <end position="591"/>
    </location>
</feature>
<dbReference type="PANTHER" id="PTHR45831">
    <property type="entry name" value="LD24721P"/>
    <property type="match status" value="1"/>
</dbReference>